<evidence type="ECO:0000256" key="13">
    <source>
        <dbReference type="ARBA" id="ARBA00048697"/>
    </source>
</evidence>
<dbReference type="UniPathway" id="UPA00344"/>
<dbReference type="PROSITE" id="PS51918">
    <property type="entry name" value="RADICAL_SAM"/>
    <property type="match status" value="1"/>
</dbReference>
<evidence type="ECO:0000256" key="10">
    <source>
        <dbReference type="ARBA" id="ARBA00023134"/>
    </source>
</evidence>
<dbReference type="SFLD" id="SFLDG01067">
    <property type="entry name" value="SPASM/twitch_domain_containing"/>
    <property type="match status" value="1"/>
</dbReference>
<dbReference type="InterPro" id="IPR013785">
    <property type="entry name" value="Aldolase_TIM"/>
</dbReference>
<reference evidence="15 16" key="1">
    <citation type="journal article" date="1998" name="Science">
        <title>Genome sequence of the nematode C. elegans: a platform for investigating biology.</title>
        <authorList>
            <consortium name="The C. elegans sequencing consortium"/>
            <person name="Sulson J.E."/>
            <person name="Waterston R."/>
        </authorList>
    </citation>
    <scope>NUCLEOTIDE SEQUENCE [LARGE SCALE GENOMIC DNA]</scope>
    <source>
        <strain evidence="15 16">Bristol N2</strain>
    </source>
</reference>
<dbReference type="FunCoup" id="Q9XV04">
    <property type="interactions" value="1035"/>
</dbReference>
<keyword evidence="5" id="KW-0949">S-adenosyl-L-methionine</keyword>
<dbReference type="AGR" id="WB:WBGene00009908"/>
<dbReference type="Bgee" id="WBGene00009908">
    <property type="expression patterns" value="Expressed in embryo and 2 other cell types or tissues"/>
</dbReference>
<dbReference type="GO" id="GO:0046872">
    <property type="term" value="F:metal ion binding"/>
    <property type="evidence" value="ECO:0007669"/>
    <property type="project" value="UniProtKB-KW"/>
</dbReference>
<dbReference type="SFLD" id="SFLDS00029">
    <property type="entry name" value="Radical_SAM"/>
    <property type="match status" value="1"/>
</dbReference>
<dbReference type="InterPro" id="IPR010505">
    <property type="entry name" value="MoaA_twitch"/>
</dbReference>
<dbReference type="SMART" id="SM00729">
    <property type="entry name" value="Elp3"/>
    <property type="match status" value="1"/>
</dbReference>
<dbReference type="InterPro" id="IPR013483">
    <property type="entry name" value="MoaA"/>
</dbReference>
<dbReference type="GO" id="GO:0061798">
    <property type="term" value="F:GTP 3',8'-cyclase activity"/>
    <property type="evidence" value="ECO:0000318"/>
    <property type="project" value="GO_Central"/>
</dbReference>
<dbReference type="OrthoDB" id="429626at2759"/>
<dbReference type="SFLD" id="SFLDG01383">
    <property type="entry name" value="cyclic_pyranopterin_phosphate"/>
    <property type="match status" value="1"/>
</dbReference>
<evidence type="ECO:0000256" key="7">
    <source>
        <dbReference type="ARBA" id="ARBA00022741"/>
    </source>
</evidence>
<dbReference type="InParanoid" id="Q9XV04"/>
<dbReference type="PaxDb" id="6239-F49H6.5"/>
<evidence type="ECO:0000256" key="8">
    <source>
        <dbReference type="ARBA" id="ARBA00023004"/>
    </source>
</evidence>
<accession>Q9XV04</accession>
<dbReference type="SFLD" id="SFLDG01386">
    <property type="entry name" value="main_SPASM_domain-containing"/>
    <property type="match status" value="1"/>
</dbReference>
<comment type="catalytic activity">
    <reaction evidence="13">
        <text>GTP + AH2 + S-adenosyl-L-methionine = (8S)-3',8-cyclo-7,8-dihydroguanosine 5'-triphosphate + 5'-deoxyadenosine + L-methionine + A + H(+)</text>
        <dbReference type="Rhea" id="RHEA:49576"/>
        <dbReference type="ChEBI" id="CHEBI:13193"/>
        <dbReference type="ChEBI" id="CHEBI:15378"/>
        <dbReference type="ChEBI" id="CHEBI:17319"/>
        <dbReference type="ChEBI" id="CHEBI:17499"/>
        <dbReference type="ChEBI" id="CHEBI:37565"/>
        <dbReference type="ChEBI" id="CHEBI:57844"/>
        <dbReference type="ChEBI" id="CHEBI:59789"/>
        <dbReference type="ChEBI" id="CHEBI:131766"/>
        <dbReference type="EC" id="4.1.99.22"/>
    </reaction>
</comment>
<dbReference type="InterPro" id="IPR007197">
    <property type="entry name" value="rSAM"/>
</dbReference>
<keyword evidence="4" id="KW-0004">4Fe-4S</keyword>
<gene>
    <name evidence="15" type="ORF">CELE_F49H6.5</name>
    <name evidence="15 17" type="ORF">F49H6.5</name>
</gene>
<dbReference type="PANTHER" id="PTHR22960:SF0">
    <property type="entry name" value="MOLYBDENUM COFACTOR BIOSYNTHESIS PROTEIN 1"/>
    <property type="match status" value="1"/>
</dbReference>
<dbReference type="eggNOG" id="KOG2876">
    <property type="taxonomic scope" value="Eukaryota"/>
</dbReference>
<dbReference type="GO" id="GO:0061799">
    <property type="term" value="F:cyclic pyranopterin monophosphate synthase activity"/>
    <property type="evidence" value="ECO:0000318"/>
    <property type="project" value="GO_Central"/>
</dbReference>
<protein>
    <recommendedName>
        <fullName evidence="3">GTP 3',8-cyclase</fullName>
        <ecNumber evidence="3">4.1.99.22</ecNumber>
    </recommendedName>
</protein>
<dbReference type="HAMAP" id="MF_01225_B">
    <property type="entry name" value="MoaA_B"/>
    <property type="match status" value="1"/>
</dbReference>
<dbReference type="PANTHER" id="PTHR22960">
    <property type="entry name" value="MOLYBDOPTERIN COFACTOR SYNTHESIS PROTEIN A"/>
    <property type="match status" value="1"/>
</dbReference>
<keyword evidence="10" id="KW-0342">GTP-binding</keyword>
<dbReference type="UCSC" id="F49H6.5">
    <property type="organism name" value="c. elegans"/>
</dbReference>
<dbReference type="InterPro" id="IPR058240">
    <property type="entry name" value="rSAM_sf"/>
</dbReference>
<dbReference type="CDD" id="cd21117">
    <property type="entry name" value="Twitch_MoaA"/>
    <property type="match status" value="1"/>
</dbReference>
<dbReference type="AlphaFoldDB" id="Q9XV04"/>
<dbReference type="EC" id="4.1.99.22" evidence="3"/>
<name>Q9XV04_CAEEL</name>
<dbReference type="SMR" id="Q9XV04"/>
<feature type="domain" description="Radical SAM core" evidence="14">
    <location>
        <begin position="68"/>
        <end position="284"/>
    </location>
</feature>
<dbReference type="NCBIfam" id="TIGR02666">
    <property type="entry name" value="moaA"/>
    <property type="match status" value="1"/>
</dbReference>
<evidence type="ECO:0000256" key="1">
    <source>
        <dbReference type="ARBA" id="ARBA00001966"/>
    </source>
</evidence>
<keyword evidence="7" id="KW-0547">Nucleotide-binding</keyword>
<dbReference type="GO" id="GO:0006777">
    <property type="term" value="P:Mo-molybdopterin cofactor biosynthetic process"/>
    <property type="evidence" value="ECO:0000318"/>
    <property type="project" value="GO_Central"/>
</dbReference>
<dbReference type="Pfam" id="PF04055">
    <property type="entry name" value="Radical_SAM"/>
    <property type="match status" value="1"/>
</dbReference>
<dbReference type="Proteomes" id="UP000001940">
    <property type="component" value="Chromosome V"/>
</dbReference>
<keyword evidence="16" id="KW-1185">Reference proteome</keyword>
<organism evidence="15 16">
    <name type="scientific">Caenorhabditis elegans</name>
    <dbReference type="NCBI Taxonomy" id="6239"/>
    <lineage>
        <taxon>Eukaryota</taxon>
        <taxon>Metazoa</taxon>
        <taxon>Ecdysozoa</taxon>
        <taxon>Nematoda</taxon>
        <taxon>Chromadorea</taxon>
        <taxon>Rhabditida</taxon>
        <taxon>Rhabditina</taxon>
        <taxon>Rhabditomorpha</taxon>
        <taxon>Rhabditoidea</taxon>
        <taxon>Rhabditidae</taxon>
        <taxon>Peloderinae</taxon>
        <taxon>Caenorhabditis</taxon>
    </lineage>
</organism>
<sequence length="389" mass="44007">MCLQAGKKLFQWSRTKSSAGEIVKQLTVPLREHAEPIVLLTPEQKREAVKVKIQEIERAKGQLPFFDMFMREHTYLRISLTEKCNFRCLYCMPAEGIPLKPKDKMLSNSEVLRLVKLFAAHGVDKVRLTGGEPTIRNDLVQIVEGISSTPGIKEVGITTNGLVLPRFLPKLKDAGLTKINISIDSLDREKFAKMTRRDGFDKVWKAIELARGYFPKVKLNVVVLKHQNENEIVDFVNLTKGRNLDIRFIEFMPFGGNEFKNDSFMSYREMLNLIVDKYGDAVIRLSDLPNDTTKAYKIDGFQGQFGFITSMSDHFCNTCNRLRITADGNLKVCLHGNSEVSLRDRIRCGDSDAKLSEVIQTAVDNKKARHAGMDALKNLPNRPMILIGG</sequence>
<evidence type="ECO:0000313" key="16">
    <source>
        <dbReference type="Proteomes" id="UP000001940"/>
    </source>
</evidence>
<comment type="cofactor">
    <cofactor evidence="1">
        <name>[4Fe-4S] cluster</name>
        <dbReference type="ChEBI" id="CHEBI:49883"/>
    </cofactor>
</comment>
<evidence type="ECO:0000256" key="3">
    <source>
        <dbReference type="ARBA" id="ARBA00012167"/>
    </source>
</evidence>
<dbReference type="HOGENOM" id="CLU_009273_0_1_1"/>
<proteinExistence type="inferred from homology"/>
<keyword evidence="9" id="KW-0411">Iron-sulfur</keyword>
<dbReference type="InterPro" id="IPR006638">
    <property type="entry name" value="Elp3/MiaA/NifB-like_rSAM"/>
</dbReference>
<evidence type="ECO:0000256" key="12">
    <source>
        <dbReference type="ARBA" id="ARBA00023239"/>
    </source>
</evidence>
<evidence type="ECO:0000313" key="15">
    <source>
        <dbReference type="EMBL" id="CAB04440.1"/>
    </source>
</evidence>
<dbReference type="InterPro" id="IPR040064">
    <property type="entry name" value="MoaA-like"/>
</dbReference>
<keyword evidence="12" id="KW-0456">Lyase</keyword>
<dbReference type="SUPFAM" id="SSF102114">
    <property type="entry name" value="Radical SAM enzymes"/>
    <property type="match status" value="1"/>
</dbReference>
<dbReference type="ExpressionAtlas" id="Q9XV04">
    <property type="expression patterns" value="baseline and differential"/>
</dbReference>
<dbReference type="CDD" id="cd01335">
    <property type="entry name" value="Radical_SAM"/>
    <property type="match status" value="1"/>
</dbReference>
<evidence type="ECO:0000256" key="4">
    <source>
        <dbReference type="ARBA" id="ARBA00022485"/>
    </source>
</evidence>
<dbReference type="Pfam" id="PF06463">
    <property type="entry name" value="Mob_synth_C"/>
    <property type="match status" value="1"/>
</dbReference>
<evidence type="ECO:0000259" key="14">
    <source>
        <dbReference type="PROSITE" id="PS51918"/>
    </source>
</evidence>
<dbReference type="PIR" id="T22465">
    <property type="entry name" value="T22465"/>
</dbReference>
<keyword evidence="11" id="KW-0501">Molybdenum cofactor biosynthesis</keyword>
<dbReference type="OMA" id="QMSECFC"/>
<dbReference type="InterPro" id="IPR050105">
    <property type="entry name" value="MoCo_biosynth_MoaA/MoaC"/>
</dbReference>
<evidence type="ECO:0000313" key="17">
    <source>
        <dbReference type="WormBase" id="F49H6.5a"/>
    </source>
</evidence>
<keyword evidence="8" id="KW-0408">Iron</keyword>
<dbReference type="EMBL" id="BX284605">
    <property type="protein sequence ID" value="CAB04440.1"/>
    <property type="molecule type" value="Genomic_DNA"/>
</dbReference>
<evidence type="ECO:0000256" key="11">
    <source>
        <dbReference type="ARBA" id="ARBA00023150"/>
    </source>
</evidence>
<keyword evidence="6" id="KW-0479">Metal-binding</keyword>
<dbReference type="STRING" id="6239.F49H6.5a.1"/>
<dbReference type="WormBase" id="F49H6.5a">
    <property type="protein sequence ID" value="CE18715"/>
    <property type="gene ID" value="WBGene00009908"/>
</dbReference>
<evidence type="ECO:0000256" key="6">
    <source>
        <dbReference type="ARBA" id="ARBA00022723"/>
    </source>
</evidence>
<dbReference type="PhylomeDB" id="Q9XV04"/>
<dbReference type="GO" id="GO:0051539">
    <property type="term" value="F:4 iron, 4 sulfur cluster binding"/>
    <property type="evidence" value="ECO:0007669"/>
    <property type="project" value="UniProtKB-KW"/>
</dbReference>
<dbReference type="PROSITE" id="PS01305">
    <property type="entry name" value="MOAA_NIFB_PQQE"/>
    <property type="match status" value="1"/>
</dbReference>
<dbReference type="Gene3D" id="3.20.20.70">
    <property type="entry name" value="Aldolase class I"/>
    <property type="match status" value="1"/>
</dbReference>
<dbReference type="InterPro" id="IPR000385">
    <property type="entry name" value="MoaA_NifB_PqqE_Fe-S-bd_CS"/>
</dbReference>
<evidence type="ECO:0000256" key="5">
    <source>
        <dbReference type="ARBA" id="ARBA00022691"/>
    </source>
</evidence>
<comment type="pathway">
    <text evidence="2">Cofactor biosynthesis; molybdopterin biosynthesis.</text>
</comment>
<dbReference type="Reactome" id="R-CEL-947581">
    <property type="pathway name" value="Molybdenum cofactor biosynthesis"/>
</dbReference>
<dbReference type="GO" id="GO:0005525">
    <property type="term" value="F:GTP binding"/>
    <property type="evidence" value="ECO:0007669"/>
    <property type="project" value="UniProtKB-KW"/>
</dbReference>
<evidence type="ECO:0000256" key="9">
    <source>
        <dbReference type="ARBA" id="ARBA00023014"/>
    </source>
</evidence>
<evidence type="ECO:0000256" key="2">
    <source>
        <dbReference type="ARBA" id="ARBA00005046"/>
    </source>
</evidence>